<proteinExistence type="predicted"/>
<organism evidence="1 2">
    <name type="scientific">Denitratisoma oestradiolicum</name>
    <dbReference type="NCBI Taxonomy" id="311182"/>
    <lineage>
        <taxon>Bacteria</taxon>
        <taxon>Pseudomonadati</taxon>
        <taxon>Pseudomonadota</taxon>
        <taxon>Betaproteobacteria</taxon>
        <taxon>Nitrosomonadales</taxon>
        <taxon>Sterolibacteriaceae</taxon>
        <taxon>Denitratisoma</taxon>
    </lineage>
</organism>
<dbReference type="Gene3D" id="3.40.30.10">
    <property type="entry name" value="Glutaredoxin"/>
    <property type="match status" value="1"/>
</dbReference>
<protein>
    <submittedName>
        <fullName evidence="1">Glutathionine S-transferase</fullName>
        <ecNumber evidence="1">2.5.1.18</ecNumber>
    </submittedName>
</protein>
<dbReference type="InterPro" id="IPR004045">
    <property type="entry name" value="Glutathione_S-Trfase_N"/>
</dbReference>
<dbReference type="AlphaFoldDB" id="A0A6S6XZX0"/>
<dbReference type="InterPro" id="IPR036282">
    <property type="entry name" value="Glutathione-S-Trfase_C_sf"/>
</dbReference>
<dbReference type="Pfam" id="PF13409">
    <property type="entry name" value="GST_N_2"/>
    <property type="match status" value="1"/>
</dbReference>
<dbReference type="CDD" id="cd03188">
    <property type="entry name" value="GST_C_Beta"/>
    <property type="match status" value="1"/>
</dbReference>
<dbReference type="SUPFAM" id="SSF47616">
    <property type="entry name" value="GST C-terminal domain-like"/>
    <property type="match status" value="1"/>
</dbReference>
<dbReference type="PANTHER" id="PTHR44051:SF8">
    <property type="entry name" value="GLUTATHIONE S-TRANSFERASE GSTA"/>
    <property type="match status" value="1"/>
</dbReference>
<dbReference type="Proteomes" id="UP000515733">
    <property type="component" value="Chromosome"/>
</dbReference>
<dbReference type="Gene3D" id="1.20.1050.10">
    <property type="match status" value="1"/>
</dbReference>
<dbReference type="CDD" id="cd03057">
    <property type="entry name" value="GST_N_Beta"/>
    <property type="match status" value="1"/>
</dbReference>
<name>A0A6S6XZX0_9PROT</name>
<dbReference type="PANTHER" id="PTHR44051">
    <property type="entry name" value="GLUTATHIONE S-TRANSFERASE-RELATED"/>
    <property type="match status" value="1"/>
</dbReference>
<dbReference type="InterPro" id="IPR004046">
    <property type="entry name" value="GST_C"/>
</dbReference>
<dbReference type="KEGG" id="doe:DENOEST_1304"/>
<dbReference type="SUPFAM" id="SSF52833">
    <property type="entry name" value="Thioredoxin-like"/>
    <property type="match status" value="1"/>
</dbReference>
<dbReference type="InterPro" id="IPR010987">
    <property type="entry name" value="Glutathione-S-Trfase_C-like"/>
</dbReference>
<dbReference type="RefSeq" id="WP_145769586.1">
    <property type="nucleotide sequence ID" value="NZ_LR778301.1"/>
</dbReference>
<dbReference type="InterPro" id="IPR036249">
    <property type="entry name" value="Thioredoxin-like_sf"/>
</dbReference>
<dbReference type="EC" id="2.5.1.18" evidence="1"/>
<sequence length="203" mass="22070">MKLYYAPGACSQAPHITALEGGLSLQLVRVTLGKSVTEHGENYKDISPLGFVPLLQLDDGRTLGECSAVVQYLADQAPAAGMLAPAGSFERYKTQEWLSFIATELHKGGFSPLFNPNLSAEARTGTLKTLHNRLDYVARHLQDRDYLVGDRFSVADAYLFVTLGWTGYLKLDLSAWPTLASFVQRIAARPAVQAALKAEGLLG</sequence>
<evidence type="ECO:0000313" key="1">
    <source>
        <dbReference type="EMBL" id="CAB1368469.1"/>
    </source>
</evidence>
<dbReference type="OrthoDB" id="8772754at2"/>
<evidence type="ECO:0000313" key="2">
    <source>
        <dbReference type="Proteomes" id="UP000515733"/>
    </source>
</evidence>
<dbReference type="NCBIfam" id="NF007831">
    <property type="entry name" value="PRK10542.1"/>
    <property type="match status" value="1"/>
</dbReference>
<accession>A0A6S6XZX0</accession>
<dbReference type="PROSITE" id="PS50405">
    <property type="entry name" value="GST_CTER"/>
    <property type="match status" value="1"/>
</dbReference>
<dbReference type="EMBL" id="LR778301">
    <property type="protein sequence ID" value="CAB1368469.1"/>
    <property type="molecule type" value="Genomic_DNA"/>
</dbReference>
<dbReference type="Pfam" id="PF00043">
    <property type="entry name" value="GST_C"/>
    <property type="match status" value="1"/>
</dbReference>
<dbReference type="PROSITE" id="PS50404">
    <property type="entry name" value="GST_NTER"/>
    <property type="match status" value="1"/>
</dbReference>
<gene>
    <name evidence="1" type="primary">gst</name>
    <name evidence="1" type="ORF">DENOEST_1304</name>
</gene>
<keyword evidence="2" id="KW-1185">Reference proteome</keyword>
<keyword evidence="1" id="KW-0808">Transferase</keyword>
<dbReference type="SFLD" id="SFLDS00019">
    <property type="entry name" value="Glutathione_Transferase_(cytos"/>
    <property type="match status" value="1"/>
</dbReference>
<dbReference type="SFLD" id="SFLDG01150">
    <property type="entry name" value="Main.1:_Beta-like"/>
    <property type="match status" value="1"/>
</dbReference>
<dbReference type="GO" id="GO:0004364">
    <property type="term" value="F:glutathione transferase activity"/>
    <property type="evidence" value="ECO:0007669"/>
    <property type="project" value="UniProtKB-EC"/>
</dbReference>
<reference evidence="1 2" key="1">
    <citation type="submission" date="2020-03" db="EMBL/GenBank/DDBJ databases">
        <authorList>
            <consortium name="Genoscope - CEA"/>
            <person name="William W."/>
        </authorList>
    </citation>
    <scope>NUCLEOTIDE SEQUENCE [LARGE SCALE GENOMIC DNA]</scope>
    <source>
        <strain evidence="2">DSM 16959</strain>
    </source>
</reference>
<dbReference type="SFLD" id="SFLDG00358">
    <property type="entry name" value="Main_(cytGST)"/>
    <property type="match status" value="1"/>
</dbReference>
<dbReference type="InterPro" id="IPR040079">
    <property type="entry name" value="Glutathione_S-Trfase"/>
</dbReference>